<dbReference type="Proteomes" id="UP000823824">
    <property type="component" value="Unassembled WGS sequence"/>
</dbReference>
<gene>
    <name evidence="1" type="ORF">H9787_00170</name>
</gene>
<reference evidence="1" key="2">
    <citation type="submission" date="2021-04" db="EMBL/GenBank/DDBJ databases">
        <authorList>
            <person name="Gilroy R."/>
        </authorList>
    </citation>
    <scope>NUCLEOTIDE SEQUENCE</scope>
    <source>
        <strain evidence="1">ChiBcec18-1249</strain>
    </source>
</reference>
<sequence length="53" mass="6034">MQKVSQEYLLLFNAITDAEESLCRLRARLMDAQRKAEELYIAGNDAGPFSKDI</sequence>
<dbReference type="AlphaFoldDB" id="A0A9D2LGJ3"/>
<accession>A0A9D2LGJ3</accession>
<evidence type="ECO:0000313" key="2">
    <source>
        <dbReference type="Proteomes" id="UP000823824"/>
    </source>
</evidence>
<dbReference type="EMBL" id="DWZJ01000001">
    <property type="protein sequence ID" value="HJB12105.1"/>
    <property type="molecule type" value="Genomic_DNA"/>
</dbReference>
<protein>
    <submittedName>
        <fullName evidence="1">Uncharacterized protein</fullName>
    </submittedName>
</protein>
<comment type="caution">
    <text evidence="1">The sequence shown here is derived from an EMBL/GenBank/DDBJ whole genome shotgun (WGS) entry which is preliminary data.</text>
</comment>
<evidence type="ECO:0000313" key="1">
    <source>
        <dbReference type="EMBL" id="HJB12105.1"/>
    </source>
</evidence>
<proteinExistence type="predicted"/>
<organism evidence="1 2">
    <name type="scientific">Candidatus Oscillibacter excrementigallinarum</name>
    <dbReference type="NCBI Taxonomy" id="2838716"/>
    <lineage>
        <taxon>Bacteria</taxon>
        <taxon>Bacillati</taxon>
        <taxon>Bacillota</taxon>
        <taxon>Clostridia</taxon>
        <taxon>Eubacteriales</taxon>
        <taxon>Oscillospiraceae</taxon>
        <taxon>Oscillibacter</taxon>
    </lineage>
</organism>
<name>A0A9D2LGJ3_9FIRM</name>
<reference evidence="1" key="1">
    <citation type="journal article" date="2021" name="PeerJ">
        <title>Extensive microbial diversity within the chicken gut microbiome revealed by metagenomics and culture.</title>
        <authorList>
            <person name="Gilroy R."/>
            <person name="Ravi A."/>
            <person name="Getino M."/>
            <person name="Pursley I."/>
            <person name="Horton D.L."/>
            <person name="Alikhan N.F."/>
            <person name="Baker D."/>
            <person name="Gharbi K."/>
            <person name="Hall N."/>
            <person name="Watson M."/>
            <person name="Adriaenssens E.M."/>
            <person name="Foster-Nyarko E."/>
            <person name="Jarju S."/>
            <person name="Secka A."/>
            <person name="Antonio M."/>
            <person name="Oren A."/>
            <person name="Chaudhuri R.R."/>
            <person name="La Ragione R."/>
            <person name="Hildebrand F."/>
            <person name="Pallen M.J."/>
        </authorList>
    </citation>
    <scope>NUCLEOTIDE SEQUENCE</scope>
    <source>
        <strain evidence="1">ChiBcec18-1249</strain>
    </source>
</reference>